<keyword evidence="1" id="KW-0732">Signal</keyword>
<dbReference type="SMART" id="SM00710">
    <property type="entry name" value="PbH1"/>
    <property type="match status" value="5"/>
</dbReference>
<protein>
    <submittedName>
        <fullName evidence="3">Right-handed parallel beta-helix repeat-containing protein</fullName>
    </submittedName>
</protein>
<dbReference type="SUPFAM" id="SSF51126">
    <property type="entry name" value="Pectin lyase-like"/>
    <property type="match status" value="1"/>
</dbReference>
<comment type="caution">
    <text evidence="3">The sequence shown here is derived from an EMBL/GenBank/DDBJ whole genome shotgun (WGS) entry which is preliminary data.</text>
</comment>
<feature type="chain" id="PRO_5045094301" evidence="1">
    <location>
        <begin position="22"/>
        <end position="313"/>
    </location>
</feature>
<dbReference type="InterPro" id="IPR011050">
    <property type="entry name" value="Pectin_lyase_fold/virulence"/>
</dbReference>
<accession>A0ABT8AGW8</accession>
<dbReference type="InterPro" id="IPR006626">
    <property type="entry name" value="PbH1"/>
</dbReference>
<evidence type="ECO:0000313" key="4">
    <source>
        <dbReference type="Proteomes" id="UP001529369"/>
    </source>
</evidence>
<dbReference type="InterPro" id="IPR012334">
    <property type="entry name" value="Pectin_lyas_fold"/>
</dbReference>
<dbReference type="Proteomes" id="UP001529369">
    <property type="component" value="Unassembled WGS sequence"/>
</dbReference>
<evidence type="ECO:0000256" key="1">
    <source>
        <dbReference type="SAM" id="SignalP"/>
    </source>
</evidence>
<evidence type="ECO:0000313" key="3">
    <source>
        <dbReference type="EMBL" id="MDN3568880.1"/>
    </source>
</evidence>
<organism evidence="3 4">
    <name type="scientific">Paeniroseomonas aquatica</name>
    <dbReference type="NCBI Taxonomy" id="373043"/>
    <lineage>
        <taxon>Bacteria</taxon>
        <taxon>Pseudomonadati</taxon>
        <taxon>Pseudomonadota</taxon>
        <taxon>Alphaproteobacteria</taxon>
        <taxon>Acetobacterales</taxon>
        <taxon>Acetobacteraceae</taxon>
        <taxon>Paeniroseomonas</taxon>
    </lineage>
</organism>
<dbReference type="Pfam" id="PF13229">
    <property type="entry name" value="Beta_helix"/>
    <property type="match status" value="1"/>
</dbReference>
<feature type="signal peptide" evidence="1">
    <location>
        <begin position="1"/>
        <end position="21"/>
    </location>
</feature>
<name>A0ABT8AGW8_9PROT</name>
<dbReference type="InterPro" id="IPR039448">
    <property type="entry name" value="Beta_helix"/>
</dbReference>
<gene>
    <name evidence="3" type="ORF">QWZ14_31265</name>
</gene>
<evidence type="ECO:0000259" key="2">
    <source>
        <dbReference type="Pfam" id="PF13229"/>
    </source>
</evidence>
<reference evidence="4" key="1">
    <citation type="journal article" date="2019" name="Int. J. Syst. Evol. Microbiol.">
        <title>The Global Catalogue of Microorganisms (GCM) 10K type strain sequencing project: providing services to taxonomists for standard genome sequencing and annotation.</title>
        <authorList>
            <consortium name="The Broad Institute Genomics Platform"/>
            <consortium name="The Broad Institute Genome Sequencing Center for Infectious Disease"/>
            <person name="Wu L."/>
            <person name="Ma J."/>
        </authorList>
    </citation>
    <scope>NUCLEOTIDE SEQUENCE [LARGE SCALE GENOMIC DNA]</scope>
    <source>
        <strain evidence="4">CECT 7131</strain>
    </source>
</reference>
<dbReference type="RefSeq" id="WP_290321002.1">
    <property type="nucleotide sequence ID" value="NZ_JAUFPN010000310.1"/>
</dbReference>
<feature type="domain" description="Right handed beta helix" evidence="2">
    <location>
        <begin position="30"/>
        <end position="229"/>
    </location>
</feature>
<proteinExistence type="predicted"/>
<sequence>MSRPAWLALLPLLLAPAAAQQAGPAEGPACLVVAGQRDVVIENRTIGPCGGYGIVVTGSERVTIRNVALRDTGDIAVYILGSRDIEVSGNRVRNALSGIFAQDSTGVRVRCNRLEDMRGPVPRGQFVQFDSVHGGGNAISCNHGRNRPGAGDPEDAISLYKSHGLPDSPIRVEGNVIIGGGPSRSGGGIMLGDAGGSHAVAHRNILVDPGQYGIAVASGEHMAITENRILARRQDFTNVGISVWNQYPTPCGDITVRGNAVSWISRSGAANPFWDAGNCGPVQGLGQNRLAASLSPAMAEDLPPDCGCDGAAR</sequence>
<dbReference type="EMBL" id="JAUFPN010000310">
    <property type="protein sequence ID" value="MDN3568880.1"/>
    <property type="molecule type" value="Genomic_DNA"/>
</dbReference>
<dbReference type="Gene3D" id="2.160.20.10">
    <property type="entry name" value="Single-stranded right-handed beta-helix, Pectin lyase-like"/>
    <property type="match status" value="1"/>
</dbReference>
<keyword evidence="4" id="KW-1185">Reference proteome</keyword>